<dbReference type="Proteomes" id="UP000664632">
    <property type="component" value="Unassembled WGS sequence"/>
</dbReference>
<dbReference type="InterPro" id="IPR013785">
    <property type="entry name" value="Aldolase_TIM"/>
</dbReference>
<name>A0ABS3GVV4_9ENTE</name>
<dbReference type="Gene3D" id="3.20.20.70">
    <property type="entry name" value="Aldolase class I"/>
    <property type="match status" value="1"/>
</dbReference>
<reference evidence="6 7" key="1">
    <citation type="submission" date="2021-03" db="EMBL/GenBank/DDBJ databases">
        <title>Enterococcal diversity collection.</title>
        <authorList>
            <person name="Gilmore M.S."/>
            <person name="Schwartzman J."/>
            <person name="Van Tyne D."/>
            <person name="Martin M."/>
            <person name="Earl A.M."/>
            <person name="Manson A.L."/>
            <person name="Straub T."/>
            <person name="Salamzade R."/>
            <person name="Saavedra J."/>
            <person name="Lebreton F."/>
            <person name="Prichula J."/>
            <person name="Schaufler K."/>
            <person name="Gaca A."/>
            <person name="Sgardioli B."/>
            <person name="Wagenaar J."/>
            <person name="Strong T."/>
        </authorList>
    </citation>
    <scope>NUCLEOTIDE SEQUENCE [LARGE SCALE GENOMIC DNA]</scope>
    <source>
        <strain evidence="6 7">DIV0869a</strain>
    </source>
</reference>
<dbReference type="SFLD" id="SFLDG01386">
    <property type="entry name" value="main_SPASM_domain-containing"/>
    <property type="match status" value="1"/>
</dbReference>
<evidence type="ECO:0000259" key="5">
    <source>
        <dbReference type="PROSITE" id="PS51918"/>
    </source>
</evidence>
<organism evidence="6 7">
    <name type="scientific">Candidatus Enterococcus ikei</name>
    <dbReference type="NCBI Taxonomy" id="2815326"/>
    <lineage>
        <taxon>Bacteria</taxon>
        <taxon>Bacillati</taxon>
        <taxon>Bacillota</taxon>
        <taxon>Bacilli</taxon>
        <taxon>Lactobacillales</taxon>
        <taxon>Enterococcaceae</taxon>
        <taxon>Enterococcus</taxon>
    </lineage>
</organism>
<evidence type="ECO:0000313" key="6">
    <source>
        <dbReference type="EMBL" id="MBO0439397.1"/>
    </source>
</evidence>
<keyword evidence="4" id="KW-0411">Iron-sulfur</keyword>
<evidence type="ECO:0000256" key="3">
    <source>
        <dbReference type="ARBA" id="ARBA00023004"/>
    </source>
</evidence>
<evidence type="ECO:0000313" key="7">
    <source>
        <dbReference type="Proteomes" id="UP000664632"/>
    </source>
</evidence>
<dbReference type="InterPro" id="IPR050377">
    <property type="entry name" value="Radical_SAM_PqqE_MftC-like"/>
</dbReference>
<dbReference type="PANTHER" id="PTHR11228">
    <property type="entry name" value="RADICAL SAM DOMAIN PROTEIN"/>
    <property type="match status" value="1"/>
</dbReference>
<gene>
    <name evidence="6" type="ORF">JZO69_03420</name>
</gene>
<dbReference type="Pfam" id="PF04055">
    <property type="entry name" value="Radical_SAM"/>
    <property type="match status" value="1"/>
</dbReference>
<protein>
    <submittedName>
        <fullName evidence="6">Radical SAM protein</fullName>
    </submittedName>
</protein>
<keyword evidence="2" id="KW-0479">Metal-binding</keyword>
<dbReference type="InterPro" id="IPR058240">
    <property type="entry name" value="rSAM_sf"/>
</dbReference>
<proteinExistence type="predicted"/>
<dbReference type="PROSITE" id="PS51918">
    <property type="entry name" value="RADICAL_SAM"/>
    <property type="match status" value="1"/>
</dbReference>
<keyword evidence="7" id="KW-1185">Reference proteome</keyword>
<accession>A0ABS3GVV4</accession>
<keyword evidence="1" id="KW-0949">S-adenosyl-L-methionine</keyword>
<feature type="domain" description="Radical SAM core" evidence="5">
    <location>
        <begin position="105"/>
        <end position="319"/>
    </location>
</feature>
<sequence>MYPLLKKPRKIIKYPESSALIRSLDENINFLKQINETASEIFSLSDGSNSIEEIAGILSVKYNENYGKVLSIVKEFIYTSTLNNDVELQGHASRAKIDILGSQDYWIPTILTVELTYKCPLFCKHCYRECSMKRKEFIELDLIKKIAIEMKDNGILYVQLTGGDPLYHPNFNEIVEEFIKNGIVITILTSGFYQSDKIFEFFKKNQKFIAGVQVSIDGLTEGHNSIRGRKDAYSRSMKFISKLTELEYNIDVVTTLIDQNKDEVFELSHILKEKGVKRHRLAVLIDAGRSKENGINADIRKKLIVDEWIEELGKIISDDSFIVQLEEDHNFHSQHHCGAGFKLIRIDPDGFIHPCLMIDYPIYNLKKGTIGAYSEKYSNKFKEIVMPSKENCKDCLLSANCHGCISEGIINNELVDTCYWYDAEWKKTESF</sequence>
<evidence type="ECO:0000256" key="2">
    <source>
        <dbReference type="ARBA" id="ARBA00022723"/>
    </source>
</evidence>
<dbReference type="SFLD" id="SFLDG01067">
    <property type="entry name" value="SPASM/twitch_domain_containing"/>
    <property type="match status" value="1"/>
</dbReference>
<keyword evidence="3" id="KW-0408">Iron</keyword>
<evidence type="ECO:0000256" key="4">
    <source>
        <dbReference type="ARBA" id="ARBA00023014"/>
    </source>
</evidence>
<evidence type="ECO:0000256" key="1">
    <source>
        <dbReference type="ARBA" id="ARBA00022691"/>
    </source>
</evidence>
<dbReference type="InterPro" id="IPR007197">
    <property type="entry name" value="rSAM"/>
</dbReference>
<comment type="caution">
    <text evidence="6">The sequence shown here is derived from an EMBL/GenBank/DDBJ whole genome shotgun (WGS) entry which is preliminary data.</text>
</comment>
<dbReference type="SUPFAM" id="SSF102114">
    <property type="entry name" value="Radical SAM enzymes"/>
    <property type="match status" value="1"/>
</dbReference>
<dbReference type="RefSeq" id="WP_207111493.1">
    <property type="nucleotide sequence ID" value="NZ_JAFLWD010000008.1"/>
</dbReference>
<dbReference type="EMBL" id="JAFLWD010000008">
    <property type="protein sequence ID" value="MBO0439397.1"/>
    <property type="molecule type" value="Genomic_DNA"/>
</dbReference>
<dbReference type="SFLD" id="SFLDS00029">
    <property type="entry name" value="Radical_SAM"/>
    <property type="match status" value="1"/>
</dbReference>
<dbReference type="PANTHER" id="PTHR11228:SF7">
    <property type="entry name" value="PQQA PEPTIDE CYCLASE"/>
    <property type="match status" value="1"/>
</dbReference>
<dbReference type="CDD" id="cd01335">
    <property type="entry name" value="Radical_SAM"/>
    <property type="match status" value="1"/>
</dbReference>